<feature type="transmembrane region" description="Helical" evidence="1">
    <location>
        <begin position="44"/>
        <end position="65"/>
    </location>
</feature>
<dbReference type="EMBL" id="JACHNB010000001">
    <property type="protein sequence ID" value="MBB4737932.1"/>
    <property type="molecule type" value="Genomic_DNA"/>
</dbReference>
<comment type="caution">
    <text evidence="2">The sequence shown here is derived from an EMBL/GenBank/DDBJ whole genome shotgun (WGS) entry which is preliminary data.</text>
</comment>
<feature type="transmembrane region" description="Helical" evidence="1">
    <location>
        <begin position="94"/>
        <end position="117"/>
    </location>
</feature>
<accession>A0A7W7GTH3</accession>
<feature type="transmembrane region" description="Helical" evidence="1">
    <location>
        <begin position="151"/>
        <end position="172"/>
    </location>
</feature>
<evidence type="ECO:0000256" key="1">
    <source>
        <dbReference type="SAM" id="Phobius"/>
    </source>
</evidence>
<feature type="transmembrane region" description="Helical" evidence="1">
    <location>
        <begin position="12"/>
        <end position="32"/>
    </location>
</feature>
<gene>
    <name evidence="2" type="ORF">BJY16_001391</name>
</gene>
<name>A0A7W7GTH3_9ACTN</name>
<reference evidence="2 3" key="1">
    <citation type="submission" date="2020-08" db="EMBL/GenBank/DDBJ databases">
        <title>Sequencing the genomes of 1000 actinobacteria strains.</title>
        <authorList>
            <person name="Klenk H.-P."/>
        </authorList>
    </citation>
    <scope>NUCLEOTIDE SEQUENCE [LARGE SCALE GENOMIC DNA]</scope>
    <source>
        <strain evidence="2 3">DSM 45809</strain>
    </source>
</reference>
<dbReference type="RefSeq" id="WP_185038279.1">
    <property type="nucleotide sequence ID" value="NZ_BAABFG010000005.1"/>
</dbReference>
<dbReference type="AlphaFoldDB" id="A0A7W7GTH3"/>
<feature type="transmembrane region" description="Helical" evidence="1">
    <location>
        <begin position="123"/>
        <end position="144"/>
    </location>
</feature>
<feature type="transmembrane region" description="Helical" evidence="1">
    <location>
        <begin position="205"/>
        <end position="226"/>
    </location>
</feature>
<sequence>MTRVLGIELRRSTAIGAALILLAVGVALLYLFDEGDWSTGWMQLAMTQRLYLGLLWPLALAAGAWQGRREHQAKVTELFASTARPRSHRTVPTMLALAVAVAGAYLLMTVAGGVSLLGTAHYLPPQALTVVAVGLLSLVAAAWIGLAAGRALPWLVTAPALAVAGLGLLLTIPGATRPRGWLALVFSPIYEMNMPDAYTTVPGRISAAQAIWLGALAVTGMLLFASRGWRSRVTALLAVTVGVILAVTVMPHRNRQVVDSVDPVAKALVCAADEPRVCVSRVHQGLLPDVVPQAREALTVLTRLPGAPTRVNEDNSTYLSDVPAPRSPDVALVRIRTGRTADLTAQIVVAAFERPYDCDNGPDFEDSLAAGFWLIGEPPVHEDPDTTAGARLRWQQLRALPAAQAKAEVAAIRQSALTCR</sequence>
<keyword evidence="1" id="KW-0812">Transmembrane</keyword>
<dbReference type="Proteomes" id="UP000546162">
    <property type="component" value="Unassembled WGS sequence"/>
</dbReference>
<feature type="transmembrane region" description="Helical" evidence="1">
    <location>
        <begin position="233"/>
        <end position="250"/>
    </location>
</feature>
<evidence type="ECO:0000313" key="3">
    <source>
        <dbReference type="Proteomes" id="UP000546162"/>
    </source>
</evidence>
<keyword evidence="3" id="KW-1185">Reference proteome</keyword>
<keyword evidence="1" id="KW-1133">Transmembrane helix</keyword>
<keyword evidence="1" id="KW-0472">Membrane</keyword>
<proteinExistence type="predicted"/>
<organism evidence="2 3">
    <name type="scientific">Actinoplanes octamycinicus</name>
    <dbReference type="NCBI Taxonomy" id="135948"/>
    <lineage>
        <taxon>Bacteria</taxon>
        <taxon>Bacillati</taxon>
        <taxon>Actinomycetota</taxon>
        <taxon>Actinomycetes</taxon>
        <taxon>Micromonosporales</taxon>
        <taxon>Micromonosporaceae</taxon>
        <taxon>Actinoplanes</taxon>
    </lineage>
</organism>
<protein>
    <submittedName>
        <fullName evidence="2">Uncharacterized protein</fullName>
    </submittedName>
</protein>
<evidence type="ECO:0000313" key="2">
    <source>
        <dbReference type="EMBL" id="MBB4737932.1"/>
    </source>
</evidence>